<protein>
    <recommendedName>
        <fullName evidence="3">Restriction endonuclease type IV Mrr domain-containing protein</fullName>
    </recommendedName>
</protein>
<name>A0ABW7GDV2_9BURK</name>
<accession>A0ABW7GDV2</accession>
<reference evidence="1 2" key="1">
    <citation type="submission" date="2024-08" db="EMBL/GenBank/DDBJ databases">
        <authorList>
            <person name="Lu H."/>
        </authorList>
    </citation>
    <scope>NUCLEOTIDE SEQUENCE [LARGE SCALE GENOMIC DNA]</scope>
    <source>
        <strain evidence="1 2">DXS20W</strain>
    </source>
</reference>
<dbReference type="RefSeq" id="WP_394508937.1">
    <property type="nucleotide sequence ID" value="NZ_JBIGHX010000001.1"/>
</dbReference>
<gene>
    <name evidence="1" type="ORF">ACG04Q_01015</name>
</gene>
<dbReference type="Proteomes" id="UP001606302">
    <property type="component" value="Unassembled WGS sequence"/>
</dbReference>
<evidence type="ECO:0000313" key="1">
    <source>
        <dbReference type="EMBL" id="MFG6460129.1"/>
    </source>
</evidence>
<comment type="caution">
    <text evidence="1">The sequence shown here is derived from an EMBL/GenBank/DDBJ whole genome shotgun (WGS) entry which is preliminary data.</text>
</comment>
<keyword evidence="2" id="KW-1185">Reference proteome</keyword>
<evidence type="ECO:0000313" key="2">
    <source>
        <dbReference type="Proteomes" id="UP001606302"/>
    </source>
</evidence>
<dbReference type="EMBL" id="JBIGHX010000001">
    <property type="protein sequence ID" value="MFG6460129.1"/>
    <property type="molecule type" value="Genomic_DNA"/>
</dbReference>
<organism evidence="1 2">
    <name type="scientific">Pelomonas lactea</name>
    <dbReference type="NCBI Taxonomy" id="3299030"/>
    <lineage>
        <taxon>Bacteria</taxon>
        <taxon>Pseudomonadati</taxon>
        <taxon>Pseudomonadota</taxon>
        <taxon>Betaproteobacteria</taxon>
        <taxon>Burkholderiales</taxon>
        <taxon>Sphaerotilaceae</taxon>
        <taxon>Roseateles</taxon>
    </lineage>
</organism>
<sequence>MPTLYGMRLPEPSGWEEFELITKDAMQLKWASPTLQRNGRSGQKQNGVDIFGPDQLGRPVGIQCKNTVKQLTLKTIQEEIDKAEDFDVDLSALFIATTAKNDKVLLKEVRALSEKRIQEGKFAVGLLFWDDIYSGLALDPTVLSSHYPGLMISTGTTSGSASSDRLSGLVLGYYGGFFWHFIELLFSEVGEMAGEDPEQLRTLVRMLKTNSRVLTTDDAADITKWCAEVEELIFNVSTSPNVKGRWRQTKELAKGVEQKVRHLPNLVADRGAADAIELGLALGRINHADGEFTFERSKALHRMFAAMLPHSEGPLIELLGRLEGKDNYKAGPALYAFADLEIRFPSRDGST</sequence>
<proteinExistence type="predicted"/>
<evidence type="ECO:0008006" key="3">
    <source>
        <dbReference type="Google" id="ProtNLM"/>
    </source>
</evidence>